<name>A0A1T5K962_9GAMM</name>
<gene>
    <name evidence="1" type="ORF">SAMN06296058_1493</name>
</gene>
<accession>A0A1T5K962</accession>
<protein>
    <submittedName>
        <fullName evidence="1">Uncharacterized protein</fullName>
    </submittedName>
</protein>
<organism evidence="1 2">
    <name type="scientific">Pseudoxanthomonas indica</name>
    <dbReference type="NCBI Taxonomy" id="428993"/>
    <lineage>
        <taxon>Bacteria</taxon>
        <taxon>Pseudomonadati</taxon>
        <taxon>Pseudomonadota</taxon>
        <taxon>Gammaproteobacteria</taxon>
        <taxon>Lysobacterales</taxon>
        <taxon>Lysobacteraceae</taxon>
        <taxon>Pseudoxanthomonas</taxon>
    </lineage>
</organism>
<dbReference type="AlphaFoldDB" id="A0A1T5K962"/>
<dbReference type="Proteomes" id="UP000190341">
    <property type="component" value="Unassembled WGS sequence"/>
</dbReference>
<reference evidence="1 2" key="1">
    <citation type="submission" date="2017-02" db="EMBL/GenBank/DDBJ databases">
        <authorList>
            <person name="Peterson S.W."/>
        </authorList>
    </citation>
    <scope>NUCLEOTIDE SEQUENCE [LARGE SCALE GENOMIC DNA]</scope>
    <source>
        <strain evidence="1 2">P15</strain>
    </source>
</reference>
<dbReference type="EMBL" id="FUZV01000001">
    <property type="protein sequence ID" value="SKC60312.1"/>
    <property type="molecule type" value="Genomic_DNA"/>
</dbReference>
<dbReference type="RefSeq" id="WP_079723788.1">
    <property type="nucleotide sequence ID" value="NZ_BMCL01000002.1"/>
</dbReference>
<keyword evidence="2" id="KW-1185">Reference proteome</keyword>
<sequence length="177" mass="19813">MTTTSRDLTLLLSQVGIVEHGPQIDLLPGVAAKVYRSSYVRLYIALCEQDTELNWPEIVRIVDKKVLEDIRGEELKDGGVVDAHVCFVANDAESASLWALRNERTVRNVSRKYWLSTSEFPSQLLNRLPILPISDPPNVQRSETLQLAADDSNWLDSLIAEGPSLTFTKFTSNLDSN</sequence>
<evidence type="ECO:0000313" key="2">
    <source>
        <dbReference type="Proteomes" id="UP000190341"/>
    </source>
</evidence>
<proteinExistence type="predicted"/>
<dbReference type="STRING" id="428993.SAMN06296058_1493"/>
<evidence type="ECO:0000313" key="1">
    <source>
        <dbReference type="EMBL" id="SKC60312.1"/>
    </source>
</evidence>